<proteinExistence type="predicted"/>
<accession>A0AAU9M4R9</accession>
<dbReference type="AlphaFoldDB" id="A0AAU9M4R9"/>
<evidence type="ECO:0000313" key="2">
    <source>
        <dbReference type="EMBL" id="CAH1420536.1"/>
    </source>
</evidence>
<reference evidence="2 3" key="1">
    <citation type="submission" date="2022-01" db="EMBL/GenBank/DDBJ databases">
        <authorList>
            <person name="Xiong W."/>
            <person name="Schranz E."/>
        </authorList>
    </citation>
    <scope>NUCLEOTIDE SEQUENCE [LARGE SCALE GENOMIC DNA]</scope>
</reference>
<feature type="region of interest" description="Disordered" evidence="1">
    <location>
        <begin position="43"/>
        <end position="67"/>
    </location>
</feature>
<dbReference type="Proteomes" id="UP001157418">
    <property type="component" value="Unassembled WGS sequence"/>
</dbReference>
<dbReference type="EMBL" id="CAKMRJ010001112">
    <property type="protein sequence ID" value="CAH1420536.1"/>
    <property type="molecule type" value="Genomic_DNA"/>
</dbReference>
<comment type="caution">
    <text evidence="2">The sequence shown here is derived from an EMBL/GenBank/DDBJ whole genome shotgun (WGS) entry which is preliminary data.</text>
</comment>
<evidence type="ECO:0000256" key="1">
    <source>
        <dbReference type="SAM" id="MobiDB-lite"/>
    </source>
</evidence>
<organism evidence="2 3">
    <name type="scientific">Lactuca virosa</name>
    <dbReference type="NCBI Taxonomy" id="75947"/>
    <lineage>
        <taxon>Eukaryota</taxon>
        <taxon>Viridiplantae</taxon>
        <taxon>Streptophyta</taxon>
        <taxon>Embryophyta</taxon>
        <taxon>Tracheophyta</taxon>
        <taxon>Spermatophyta</taxon>
        <taxon>Magnoliopsida</taxon>
        <taxon>eudicotyledons</taxon>
        <taxon>Gunneridae</taxon>
        <taxon>Pentapetalae</taxon>
        <taxon>asterids</taxon>
        <taxon>campanulids</taxon>
        <taxon>Asterales</taxon>
        <taxon>Asteraceae</taxon>
        <taxon>Cichorioideae</taxon>
        <taxon>Cichorieae</taxon>
        <taxon>Lactucinae</taxon>
        <taxon>Lactuca</taxon>
    </lineage>
</organism>
<sequence length="67" mass="7336">MKSTSHFFVSTAPLIHEEHNSNAMPHRTGDNHIRATMLSRIKPTQASSKGILDGQEDNVAPGKKVNV</sequence>
<name>A0AAU9M4R9_9ASTR</name>
<keyword evidence="3" id="KW-1185">Reference proteome</keyword>
<protein>
    <submittedName>
        <fullName evidence="2">Uncharacterized protein</fullName>
    </submittedName>
</protein>
<gene>
    <name evidence="2" type="ORF">LVIROSA_LOCUS7992</name>
</gene>
<evidence type="ECO:0000313" key="3">
    <source>
        <dbReference type="Proteomes" id="UP001157418"/>
    </source>
</evidence>